<dbReference type="Pfam" id="PF00664">
    <property type="entry name" value="ABC_membrane"/>
    <property type="match status" value="1"/>
</dbReference>
<feature type="transmembrane region" description="Helical" evidence="7">
    <location>
        <begin position="73"/>
        <end position="93"/>
    </location>
</feature>
<dbReference type="KEGG" id="tem:JW646_04625"/>
<evidence type="ECO:0000256" key="6">
    <source>
        <dbReference type="ARBA" id="ARBA00023136"/>
    </source>
</evidence>
<feature type="transmembrane region" description="Helical" evidence="7">
    <location>
        <begin position="40"/>
        <end position="61"/>
    </location>
</feature>
<dbReference type="InterPro" id="IPR003439">
    <property type="entry name" value="ABC_transporter-like_ATP-bd"/>
</dbReference>
<dbReference type="PROSITE" id="PS50893">
    <property type="entry name" value="ABC_TRANSPORTER_2"/>
    <property type="match status" value="1"/>
</dbReference>
<protein>
    <submittedName>
        <fullName evidence="10">ABC transporter ATP-binding protein/permease</fullName>
    </submittedName>
</protein>
<evidence type="ECO:0000256" key="4">
    <source>
        <dbReference type="ARBA" id="ARBA00022840"/>
    </source>
</evidence>
<feature type="domain" description="ABC transmembrane type-1" evidence="9">
    <location>
        <begin position="41"/>
        <end position="322"/>
    </location>
</feature>
<keyword evidence="3" id="KW-0547">Nucleotide-binding</keyword>
<dbReference type="AlphaFoldDB" id="A0AAX2ZMJ4"/>
<feature type="transmembrane region" description="Helical" evidence="7">
    <location>
        <begin position="158"/>
        <end position="175"/>
    </location>
</feature>
<keyword evidence="2 7" id="KW-0812">Transmembrane</keyword>
<organism evidence="10 11">
    <name type="scientific">Terrisporobacter hibernicus</name>
    <dbReference type="NCBI Taxonomy" id="2813371"/>
    <lineage>
        <taxon>Bacteria</taxon>
        <taxon>Bacillati</taxon>
        <taxon>Bacillota</taxon>
        <taxon>Clostridia</taxon>
        <taxon>Peptostreptococcales</taxon>
        <taxon>Peptostreptococcaceae</taxon>
        <taxon>Terrisporobacter</taxon>
    </lineage>
</organism>
<dbReference type="GO" id="GO:0005886">
    <property type="term" value="C:plasma membrane"/>
    <property type="evidence" value="ECO:0007669"/>
    <property type="project" value="UniProtKB-SubCell"/>
</dbReference>
<keyword evidence="11" id="KW-1185">Reference proteome</keyword>
<evidence type="ECO:0000259" key="8">
    <source>
        <dbReference type="PROSITE" id="PS50893"/>
    </source>
</evidence>
<dbReference type="Gene3D" id="1.20.1560.10">
    <property type="entry name" value="ABC transporter type 1, transmembrane domain"/>
    <property type="match status" value="1"/>
</dbReference>
<comment type="subcellular location">
    <subcellularLocation>
        <location evidence="1">Cell membrane</location>
        <topology evidence="1">Multi-pass membrane protein</topology>
    </subcellularLocation>
</comment>
<dbReference type="InterPro" id="IPR027417">
    <property type="entry name" value="P-loop_NTPase"/>
</dbReference>
<dbReference type="SMART" id="SM00382">
    <property type="entry name" value="AAA"/>
    <property type="match status" value="1"/>
</dbReference>
<evidence type="ECO:0000259" key="9">
    <source>
        <dbReference type="PROSITE" id="PS50929"/>
    </source>
</evidence>
<evidence type="ECO:0000256" key="2">
    <source>
        <dbReference type="ARBA" id="ARBA00022692"/>
    </source>
</evidence>
<keyword evidence="6 7" id="KW-0472">Membrane</keyword>
<evidence type="ECO:0000256" key="1">
    <source>
        <dbReference type="ARBA" id="ARBA00004651"/>
    </source>
</evidence>
<keyword evidence="4 10" id="KW-0067">ATP-binding</keyword>
<dbReference type="PANTHER" id="PTHR43394">
    <property type="entry name" value="ATP-DEPENDENT PERMEASE MDL1, MITOCHONDRIAL"/>
    <property type="match status" value="1"/>
</dbReference>
<dbReference type="SUPFAM" id="SSF52540">
    <property type="entry name" value="P-loop containing nucleoside triphosphate hydrolases"/>
    <property type="match status" value="1"/>
</dbReference>
<dbReference type="InterPro" id="IPR003593">
    <property type="entry name" value="AAA+_ATPase"/>
</dbReference>
<dbReference type="InterPro" id="IPR036640">
    <property type="entry name" value="ABC1_TM_sf"/>
</dbReference>
<keyword evidence="5 7" id="KW-1133">Transmembrane helix</keyword>
<dbReference type="Pfam" id="PF00005">
    <property type="entry name" value="ABC_tran"/>
    <property type="match status" value="1"/>
</dbReference>
<dbReference type="Gene3D" id="3.40.50.300">
    <property type="entry name" value="P-loop containing nucleotide triphosphate hydrolases"/>
    <property type="match status" value="1"/>
</dbReference>
<dbReference type="InterPro" id="IPR039421">
    <property type="entry name" value="Type_1_exporter"/>
</dbReference>
<evidence type="ECO:0000256" key="5">
    <source>
        <dbReference type="ARBA" id="ARBA00022989"/>
    </source>
</evidence>
<dbReference type="CDD" id="cd07346">
    <property type="entry name" value="ABC_6TM_exporters"/>
    <property type="match status" value="1"/>
</dbReference>
<dbReference type="Proteomes" id="UP001198983">
    <property type="component" value="Chromosome"/>
</dbReference>
<feature type="domain" description="ABC transporter" evidence="8">
    <location>
        <begin position="359"/>
        <end position="587"/>
    </location>
</feature>
<dbReference type="InterPro" id="IPR011527">
    <property type="entry name" value="ABC1_TM_dom"/>
</dbReference>
<evidence type="ECO:0000256" key="7">
    <source>
        <dbReference type="SAM" id="Phobius"/>
    </source>
</evidence>
<gene>
    <name evidence="10" type="ORF">JW646_04625</name>
</gene>
<dbReference type="GO" id="GO:0005524">
    <property type="term" value="F:ATP binding"/>
    <property type="evidence" value="ECO:0007669"/>
    <property type="project" value="UniProtKB-KW"/>
</dbReference>
<sequence length="587" mass="65996">MISMESIKIIIGKIKDGTIRQMWIEFKWMFSYAKKYKKEIVFYIFLGIFSTVMTLVSSIASKELIDVVTGHNIKGAPLIAIIMIGMALFSLFFDSIMSRITLKINIRIQNDIQADIFDKIIEVNWLDLSKYPSGDILNRFSSDVGTVAQSAIGWVPDLVVGVFNFVATLSVIMYYDPTMMVLTALNAPVMLLSSKVLMSRMRSYTKRVKEMNSEVTHFQTETFSNVDSIKSFDLTSLFSRRLRNFQSRYKDVNLEYNLFSIKTNVVLSLIGMVIEYSFFGWAVYRLWTGYITYGEMTLFLTQAGRLSSSFSSLISIIPSTVGSTISAARLMEIINLPKENRNIGDSEELRKVSNDGFSIKLKDVDFSYVEDQQVINSSYFEAHRNEIVAIVGPSGEGKTTLIRMFLGLILPDSGEAVMIDKDGKKVELNASTRKFFSYVPQGNTIFSGSISENLKMVKEDATDEEIIEALKIACAYEFVEKLPDGINSTVGPRGLGLSEGQAQRISIARAVLRDAPILLLDEATSALDITTERKVLKNIIQQKPNKTCIVTTHRPSVLNLSQRVYRVMDKTVTQLCEEESSAMAIDF</sequence>
<evidence type="ECO:0000313" key="11">
    <source>
        <dbReference type="Proteomes" id="UP001198983"/>
    </source>
</evidence>
<dbReference type="PANTHER" id="PTHR43394:SF1">
    <property type="entry name" value="ATP-BINDING CASSETTE SUB-FAMILY B MEMBER 10, MITOCHONDRIAL"/>
    <property type="match status" value="1"/>
</dbReference>
<accession>A0AAX2ZMJ4</accession>
<dbReference type="PROSITE" id="PS50929">
    <property type="entry name" value="ABC_TM1F"/>
    <property type="match status" value="1"/>
</dbReference>
<reference evidence="10 11" key="1">
    <citation type="journal article" date="2023" name="Int. J. Syst. Evol. Microbiol.">
        <title>Terrisporobacter hibernicus sp. nov., isolated from bovine faeces in Northern Ireland.</title>
        <authorList>
            <person name="Mitchell M."/>
            <person name="Nguyen S.V."/>
            <person name="Connor M."/>
            <person name="Fairley D.J."/>
            <person name="Donoghue O."/>
            <person name="Marshall H."/>
            <person name="Koolman L."/>
            <person name="McMullan G."/>
            <person name="Schaffer K.E."/>
            <person name="McGrath J.W."/>
            <person name="Fanning S."/>
        </authorList>
    </citation>
    <scope>NUCLEOTIDE SEQUENCE [LARGE SCALE GENOMIC DNA]</scope>
    <source>
        <strain evidence="10 11">MCA3</strain>
    </source>
</reference>
<dbReference type="SUPFAM" id="SSF90123">
    <property type="entry name" value="ABC transporter transmembrane region"/>
    <property type="match status" value="1"/>
</dbReference>
<proteinExistence type="predicted"/>
<evidence type="ECO:0000313" key="10">
    <source>
        <dbReference type="EMBL" id="UEL48742.1"/>
    </source>
</evidence>
<feature type="transmembrane region" description="Helical" evidence="7">
    <location>
        <begin position="265"/>
        <end position="287"/>
    </location>
</feature>
<name>A0AAX2ZMJ4_9FIRM</name>
<dbReference type="EMBL" id="CP081135">
    <property type="protein sequence ID" value="UEL48742.1"/>
    <property type="molecule type" value="Genomic_DNA"/>
</dbReference>
<dbReference type="GO" id="GO:0016887">
    <property type="term" value="F:ATP hydrolysis activity"/>
    <property type="evidence" value="ECO:0007669"/>
    <property type="project" value="InterPro"/>
</dbReference>
<evidence type="ECO:0000256" key="3">
    <source>
        <dbReference type="ARBA" id="ARBA00022741"/>
    </source>
</evidence>
<dbReference type="GO" id="GO:0015421">
    <property type="term" value="F:ABC-type oligopeptide transporter activity"/>
    <property type="evidence" value="ECO:0007669"/>
    <property type="project" value="TreeGrafter"/>
</dbReference>
<feature type="transmembrane region" description="Helical" evidence="7">
    <location>
        <begin position="181"/>
        <end position="198"/>
    </location>
</feature>